<feature type="transmembrane region" description="Helical" evidence="1">
    <location>
        <begin position="101"/>
        <end position="120"/>
    </location>
</feature>
<dbReference type="EMBL" id="LBUY01000044">
    <property type="protein sequence ID" value="KKQ73830.1"/>
    <property type="molecule type" value="Genomic_DNA"/>
</dbReference>
<evidence type="ECO:0000313" key="3">
    <source>
        <dbReference type="EMBL" id="KKQ73830.1"/>
    </source>
</evidence>
<dbReference type="InterPro" id="IPR050400">
    <property type="entry name" value="Bact_Cytoskel_RodZ"/>
</dbReference>
<accession>A0A0G0KEA7</accession>
<dbReference type="SUPFAM" id="SSF47413">
    <property type="entry name" value="lambda repressor-like DNA-binding domains"/>
    <property type="match status" value="1"/>
</dbReference>
<organism evidence="3 4">
    <name type="scientific">Candidatus Woesebacteria bacterium GW2011_GWB1_38_5</name>
    <dbReference type="NCBI Taxonomy" id="1618568"/>
    <lineage>
        <taxon>Bacteria</taxon>
        <taxon>Candidatus Woeseibacteriota</taxon>
    </lineage>
</organism>
<keyword evidence="1" id="KW-0812">Transmembrane</keyword>
<dbReference type="InterPro" id="IPR010982">
    <property type="entry name" value="Lambda_DNA-bd_dom_sf"/>
</dbReference>
<comment type="caution">
    <text evidence="3">The sequence shown here is derived from an EMBL/GenBank/DDBJ whole genome shotgun (WGS) entry which is preliminary data.</text>
</comment>
<dbReference type="CDD" id="cd00093">
    <property type="entry name" value="HTH_XRE"/>
    <property type="match status" value="1"/>
</dbReference>
<dbReference type="PROSITE" id="PS50943">
    <property type="entry name" value="HTH_CROC1"/>
    <property type="match status" value="1"/>
</dbReference>
<feature type="domain" description="HTH cro/C1-type" evidence="2">
    <location>
        <begin position="8"/>
        <end position="39"/>
    </location>
</feature>
<evidence type="ECO:0000259" key="2">
    <source>
        <dbReference type="PROSITE" id="PS50943"/>
    </source>
</evidence>
<dbReference type="PANTHER" id="PTHR34475">
    <property type="match status" value="1"/>
</dbReference>
<dbReference type="GO" id="GO:0003677">
    <property type="term" value="F:DNA binding"/>
    <property type="evidence" value="ECO:0007669"/>
    <property type="project" value="InterPro"/>
</dbReference>
<reference evidence="3 4" key="1">
    <citation type="journal article" date="2015" name="Nature">
        <title>rRNA introns, odd ribosomes, and small enigmatic genomes across a large radiation of phyla.</title>
        <authorList>
            <person name="Brown C.T."/>
            <person name="Hug L.A."/>
            <person name="Thomas B.C."/>
            <person name="Sharon I."/>
            <person name="Castelle C.J."/>
            <person name="Singh A."/>
            <person name="Wilkins M.J."/>
            <person name="Williams K.H."/>
            <person name="Banfield J.F."/>
        </authorList>
    </citation>
    <scope>NUCLEOTIDE SEQUENCE [LARGE SCALE GENOMIC DNA]</scope>
</reference>
<sequence>MKKLGSYLKEARVKKKLTLKDLESETKIKKTFLSLIEKGVWDELPEYHTTLGFVKTIAKSLNLPEENTVALLRRDYPIEDSKNLLYPKPDVKLKVSFSPKLAAIFFSTMLILLLIAYLGYQYILYVSPPKLLVHVPAESQEILVGETEISGKTDPDVTLSINEQRFLINENGEFFGKLGVNEDTKEIVFIARSRYGKETVVVRNIIPKKE</sequence>
<dbReference type="Gene3D" id="2.60.40.10">
    <property type="entry name" value="Immunoglobulins"/>
    <property type="match status" value="1"/>
</dbReference>
<evidence type="ECO:0000256" key="1">
    <source>
        <dbReference type="SAM" id="Phobius"/>
    </source>
</evidence>
<keyword evidence="1" id="KW-1133">Transmembrane helix</keyword>
<dbReference type="AlphaFoldDB" id="A0A0G0KEA7"/>
<dbReference type="InterPro" id="IPR013783">
    <property type="entry name" value="Ig-like_fold"/>
</dbReference>
<dbReference type="InterPro" id="IPR001387">
    <property type="entry name" value="Cro/C1-type_HTH"/>
</dbReference>
<name>A0A0G0KEA7_9BACT</name>
<protein>
    <recommendedName>
        <fullName evidence="2">HTH cro/C1-type domain-containing protein</fullName>
    </recommendedName>
</protein>
<dbReference type="PANTHER" id="PTHR34475:SF1">
    <property type="entry name" value="CYTOSKELETON PROTEIN RODZ"/>
    <property type="match status" value="1"/>
</dbReference>
<dbReference type="SMART" id="SM00530">
    <property type="entry name" value="HTH_XRE"/>
    <property type="match status" value="1"/>
</dbReference>
<dbReference type="Proteomes" id="UP000034738">
    <property type="component" value="Unassembled WGS sequence"/>
</dbReference>
<keyword evidence="1" id="KW-0472">Membrane</keyword>
<dbReference type="Gene3D" id="1.10.260.40">
    <property type="entry name" value="lambda repressor-like DNA-binding domains"/>
    <property type="match status" value="1"/>
</dbReference>
<dbReference type="Pfam" id="PF13413">
    <property type="entry name" value="HTH_25"/>
    <property type="match status" value="1"/>
</dbReference>
<evidence type="ECO:0000313" key="4">
    <source>
        <dbReference type="Proteomes" id="UP000034738"/>
    </source>
</evidence>
<gene>
    <name evidence="3" type="ORF">US95_C0044G0006</name>
</gene>
<proteinExistence type="predicted"/>